<dbReference type="InterPro" id="IPR036249">
    <property type="entry name" value="Thioredoxin-like_sf"/>
</dbReference>
<comment type="caution">
    <text evidence="1">The sequence shown here is derived from an EMBL/GenBank/DDBJ whole genome shotgun (WGS) entry which is preliminary data.</text>
</comment>
<dbReference type="PANTHER" id="PTHR42852">
    <property type="entry name" value="THIOL:DISULFIDE INTERCHANGE PROTEIN DSBE"/>
    <property type="match status" value="1"/>
</dbReference>
<evidence type="ECO:0000313" key="1">
    <source>
        <dbReference type="EMBL" id="MBL1407642.1"/>
    </source>
</evidence>
<protein>
    <submittedName>
        <fullName evidence="1">Uncharacterized protein</fullName>
    </submittedName>
</protein>
<sequence>MKNFNRAGRELPFGQRCVRPLADERVNILSRSKFGTEASYQDSSDCPKERNNIYRLLLPLGRYRSDVVFMIFCVLFSGFLGSPAYGQEAEGLNKVEPIIIGNKVPDEFWTKEHLFYVNGDTIRKTLEEHKGKILVLDFYMTGCGVCLIHQKEIEFFKAKYPTDLAVVMVNSKKAKEDYNKINNLFNAGYFIRFGINSFKTIIEDSYLEQLFPYGGFPGYFWINQQGYLQTYTYRNLLDRNYSAPFL</sequence>
<dbReference type="EMBL" id="JAERTY010000001">
    <property type="protein sequence ID" value="MBL1407642.1"/>
    <property type="molecule type" value="Genomic_DNA"/>
</dbReference>
<dbReference type="PANTHER" id="PTHR42852:SF17">
    <property type="entry name" value="THIOREDOXIN-LIKE PROTEIN HI_1115"/>
    <property type="match status" value="1"/>
</dbReference>
<keyword evidence="2" id="KW-1185">Reference proteome</keyword>
<dbReference type="Gene3D" id="3.40.30.10">
    <property type="entry name" value="Glutaredoxin"/>
    <property type="match status" value="1"/>
</dbReference>
<evidence type="ECO:0000313" key="2">
    <source>
        <dbReference type="Proteomes" id="UP000625283"/>
    </source>
</evidence>
<reference evidence="1 2" key="1">
    <citation type="submission" date="2021-01" db="EMBL/GenBank/DDBJ databases">
        <title>C459-1 draft genome sequence.</title>
        <authorList>
            <person name="Zhang X.-F."/>
        </authorList>
    </citation>
    <scope>NUCLEOTIDE SEQUENCE [LARGE SCALE GENOMIC DNA]</scope>
    <source>
        <strain evidence="2">C459-1</strain>
    </source>
</reference>
<name>A0ABS1QYY3_9SPHI</name>
<accession>A0ABS1QYY3</accession>
<dbReference type="InterPro" id="IPR050553">
    <property type="entry name" value="Thioredoxin_ResA/DsbE_sf"/>
</dbReference>
<gene>
    <name evidence="1" type="ORF">JKG61_02630</name>
</gene>
<dbReference type="Proteomes" id="UP000625283">
    <property type="component" value="Unassembled WGS sequence"/>
</dbReference>
<organism evidence="1 2">
    <name type="scientific">Sphingobacterium faecale</name>
    <dbReference type="NCBI Taxonomy" id="2803775"/>
    <lineage>
        <taxon>Bacteria</taxon>
        <taxon>Pseudomonadati</taxon>
        <taxon>Bacteroidota</taxon>
        <taxon>Sphingobacteriia</taxon>
        <taxon>Sphingobacteriales</taxon>
        <taxon>Sphingobacteriaceae</taxon>
        <taxon>Sphingobacterium</taxon>
    </lineage>
</organism>
<proteinExistence type="predicted"/>
<dbReference type="RefSeq" id="WP_202101430.1">
    <property type="nucleotide sequence ID" value="NZ_JAERTY010000001.1"/>
</dbReference>
<dbReference type="SUPFAM" id="SSF52833">
    <property type="entry name" value="Thioredoxin-like"/>
    <property type="match status" value="1"/>
</dbReference>